<dbReference type="AlphaFoldDB" id="A0A6B9GF30"/>
<organism evidence="2 3">
    <name type="scientific">Pantoea cypripedii</name>
    <name type="common">Pectobacterium cypripedii</name>
    <name type="synonym">Erwinia cypripedii</name>
    <dbReference type="NCBI Taxonomy" id="55209"/>
    <lineage>
        <taxon>Bacteria</taxon>
        <taxon>Pseudomonadati</taxon>
        <taxon>Pseudomonadota</taxon>
        <taxon>Gammaproteobacteria</taxon>
        <taxon>Enterobacterales</taxon>
        <taxon>Erwiniaceae</taxon>
        <taxon>Pantoea</taxon>
    </lineage>
</organism>
<name>A0A6B9GF30_PANCY</name>
<geneLocation type="plasmid" evidence="3">
    <name>pne1b</name>
</geneLocation>
<dbReference type="PROSITE" id="PS51819">
    <property type="entry name" value="VOC"/>
    <property type="match status" value="1"/>
</dbReference>
<dbReference type="Gene3D" id="3.10.180.10">
    <property type="entry name" value="2,3-Dihydroxybiphenyl 1,2-Dioxygenase, domain 1"/>
    <property type="match status" value="1"/>
</dbReference>
<accession>A0A6B9GF30</accession>
<dbReference type="Proteomes" id="UP000502005">
    <property type="component" value="Plasmid pNE1B"/>
</dbReference>
<protein>
    <recommendedName>
        <fullName evidence="1">VOC domain-containing protein</fullName>
    </recommendedName>
</protein>
<evidence type="ECO:0000313" key="3">
    <source>
        <dbReference type="Proteomes" id="UP000502005"/>
    </source>
</evidence>
<sequence>MLDFRLTGKTEGAGLTWAFLAPENNDSFQIELAAGPGAVVRQGGLQLKDSLGLHGWHHICMRVDNVDEASAELKRRGAVDGEITNWK</sequence>
<reference evidence="2 3" key="1">
    <citation type="submission" date="2017-11" db="EMBL/GenBank/DDBJ databases">
        <title>Genome sequence of Pantoea cypripedii NE1.</title>
        <authorList>
            <person name="Nascimento F.X."/>
        </authorList>
    </citation>
    <scope>NUCLEOTIDE SEQUENCE [LARGE SCALE GENOMIC DNA]</scope>
    <source>
        <strain evidence="2 3">NE1</strain>
        <plasmid evidence="3">pne1b</plasmid>
    </source>
</reference>
<keyword evidence="2" id="KW-0614">Plasmid</keyword>
<dbReference type="SUPFAM" id="SSF54593">
    <property type="entry name" value="Glyoxalase/Bleomycin resistance protein/Dihydroxybiphenyl dioxygenase"/>
    <property type="match status" value="1"/>
</dbReference>
<dbReference type="InterPro" id="IPR029068">
    <property type="entry name" value="Glyas_Bleomycin-R_OHBP_Dase"/>
</dbReference>
<evidence type="ECO:0000259" key="1">
    <source>
        <dbReference type="PROSITE" id="PS51819"/>
    </source>
</evidence>
<feature type="domain" description="VOC" evidence="1">
    <location>
        <begin position="1"/>
        <end position="87"/>
    </location>
</feature>
<dbReference type="Pfam" id="PF13669">
    <property type="entry name" value="Glyoxalase_4"/>
    <property type="match status" value="1"/>
</dbReference>
<evidence type="ECO:0000313" key="2">
    <source>
        <dbReference type="EMBL" id="QGY32927.1"/>
    </source>
</evidence>
<dbReference type="InterPro" id="IPR037523">
    <property type="entry name" value="VOC_core"/>
</dbReference>
<proteinExistence type="predicted"/>
<dbReference type="EMBL" id="CP024770">
    <property type="protein sequence ID" value="QGY32927.1"/>
    <property type="molecule type" value="Genomic_DNA"/>
</dbReference>
<gene>
    <name evidence="2" type="ORF">CUN67_28765</name>
</gene>